<feature type="short sequence motif" description="GXGXXG" evidence="4">
    <location>
        <begin position="19"/>
        <end position="24"/>
    </location>
</feature>
<comment type="caution">
    <text evidence="6">The sequence shown here is derived from an EMBL/GenBank/DDBJ whole genome shotgun (WGS) entry which is preliminary data.</text>
</comment>
<evidence type="ECO:0000256" key="4">
    <source>
        <dbReference type="PROSITE-ProRule" id="PRU01161"/>
    </source>
</evidence>
<keyword evidence="1 4" id="KW-0378">Hydrolase</keyword>
<keyword evidence="3 4" id="KW-0443">Lipid metabolism</keyword>
<proteinExistence type="predicted"/>
<dbReference type="CDD" id="cd07209">
    <property type="entry name" value="Pat_hypo_Ecoli_Z1214_like"/>
    <property type="match status" value="1"/>
</dbReference>
<dbReference type="Gene3D" id="3.40.1090.10">
    <property type="entry name" value="Cytosolic phospholipase A2 catalytic domain"/>
    <property type="match status" value="2"/>
</dbReference>
<protein>
    <submittedName>
        <fullName evidence="6">Patatin-like phospholipase family protein</fullName>
    </submittedName>
</protein>
<dbReference type="InterPro" id="IPR016035">
    <property type="entry name" value="Acyl_Trfase/lysoPLipase"/>
</dbReference>
<feature type="short sequence motif" description="DGA/G" evidence="4">
    <location>
        <begin position="213"/>
        <end position="215"/>
    </location>
</feature>
<gene>
    <name evidence="6" type="ORF">GRI38_11540</name>
</gene>
<reference evidence="6 7" key="1">
    <citation type="submission" date="2019-12" db="EMBL/GenBank/DDBJ databases">
        <title>Genomic-based taxomic classification of the family Erythrobacteraceae.</title>
        <authorList>
            <person name="Xu L."/>
        </authorList>
    </citation>
    <scope>NUCLEOTIDE SEQUENCE [LARGE SCALE GENOMIC DNA]</scope>
    <source>
        <strain evidence="6 7">MCCC 1A09962</strain>
    </source>
</reference>
<dbReference type="Pfam" id="PF01734">
    <property type="entry name" value="Patatin"/>
    <property type="match status" value="1"/>
</dbReference>
<evidence type="ECO:0000259" key="5">
    <source>
        <dbReference type="PROSITE" id="PS51635"/>
    </source>
</evidence>
<evidence type="ECO:0000313" key="7">
    <source>
        <dbReference type="Proteomes" id="UP000433104"/>
    </source>
</evidence>
<dbReference type="GO" id="GO:0016787">
    <property type="term" value="F:hydrolase activity"/>
    <property type="evidence" value="ECO:0007669"/>
    <property type="project" value="UniProtKB-UniRule"/>
</dbReference>
<dbReference type="PANTHER" id="PTHR14226">
    <property type="entry name" value="NEUROPATHY TARGET ESTERASE/SWISS CHEESE D.MELANOGASTER"/>
    <property type="match status" value="1"/>
</dbReference>
<feature type="active site" description="Proton acceptor" evidence="4">
    <location>
        <position position="213"/>
    </location>
</feature>
<dbReference type="RefSeq" id="WP_160684005.1">
    <property type="nucleotide sequence ID" value="NZ_WTYW01000003.1"/>
</dbReference>
<dbReference type="AlphaFoldDB" id="A0A844ZI90"/>
<dbReference type="InterPro" id="IPR002641">
    <property type="entry name" value="PNPLA_dom"/>
</dbReference>
<dbReference type="InterPro" id="IPR050301">
    <property type="entry name" value="NTE"/>
</dbReference>
<dbReference type="EMBL" id="WTYW01000003">
    <property type="protein sequence ID" value="MXO86657.1"/>
    <property type="molecule type" value="Genomic_DNA"/>
</dbReference>
<keyword evidence="2 4" id="KW-0442">Lipid degradation</keyword>
<evidence type="ECO:0000313" key="6">
    <source>
        <dbReference type="EMBL" id="MXO86657.1"/>
    </source>
</evidence>
<feature type="domain" description="PNPLA" evidence="5">
    <location>
        <begin position="15"/>
        <end position="226"/>
    </location>
</feature>
<sequence length="404" mass="44345">MPHHHPNSAYDKTALVFQGGGALGAFQAGAYEAFHEFDVEPGWYAGISIGAVNCAIIAGNRPEERCDKLRSFWNLITSGPPDGDVDWGMGLGGIFGVKAASVLGTAASLTGGAPGFFAPRWPLNLSALPGSAEATSIYDTGPLVETLCQHIDFDLLNAPGSARISLGAVDVETGNFTYFDNREMTIGPEHIMASGALPPGLPWIEIEGRKYWDGGLVSNTPLAHVLRECEGDTLVFEVDLFPARGPLPQTLIDVEERRKDITYSSRTRMNTDAFRERHALKTVLRQVIDKLPPEARDTPEVRQAEAFAADHRVTLVHLIYRHEGFIGASKDYEFSRTSMLRHWQQGHDDASEVLANNDWREPPTKDEAIAIYDLDRARRIKARHGVEGIPIHHKQTSKAGDQST</sequence>
<dbReference type="OrthoDB" id="9807112at2"/>
<organism evidence="6 7">
    <name type="scientific">Parapontixanthobacter aurantiacus</name>
    <dbReference type="NCBI Taxonomy" id="1463599"/>
    <lineage>
        <taxon>Bacteria</taxon>
        <taxon>Pseudomonadati</taxon>
        <taxon>Pseudomonadota</taxon>
        <taxon>Alphaproteobacteria</taxon>
        <taxon>Sphingomonadales</taxon>
        <taxon>Erythrobacteraceae</taxon>
        <taxon>Parapontixanthobacter</taxon>
    </lineage>
</organism>
<evidence type="ECO:0000256" key="3">
    <source>
        <dbReference type="ARBA" id="ARBA00023098"/>
    </source>
</evidence>
<dbReference type="InterPro" id="IPR021095">
    <property type="entry name" value="DUF3734"/>
</dbReference>
<evidence type="ECO:0000256" key="1">
    <source>
        <dbReference type="ARBA" id="ARBA00022801"/>
    </source>
</evidence>
<dbReference type="PANTHER" id="PTHR14226:SF57">
    <property type="entry name" value="BLR7027 PROTEIN"/>
    <property type="match status" value="1"/>
</dbReference>
<accession>A0A844ZI90</accession>
<name>A0A844ZI90_9SPHN</name>
<dbReference type="Pfam" id="PF12536">
    <property type="entry name" value="DUF3734"/>
    <property type="match status" value="1"/>
</dbReference>
<evidence type="ECO:0000256" key="2">
    <source>
        <dbReference type="ARBA" id="ARBA00022963"/>
    </source>
</evidence>
<feature type="active site" description="Nucleophile" evidence="4">
    <location>
        <position position="48"/>
    </location>
</feature>
<dbReference type="PROSITE" id="PS51635">
    <property type="entry name" value="PNPLA"/>
    <property type="match status" value="1"/>
</dbReference>
<dbReference type="GO" id="GO:0016042">
    <property type="term" value="P:lipid catabolic process"/>
    <property type="evidence" value="ECO:0007669"/>
    <property type="project" value="UniProtKB-UniRule"/>
</dbReference>
<dbReference type="Proteomes" id="UP000433104">
    <property type="component" value="Unassembled WGS sequence"/>
</dbReference>
<keyword evidence="7" id="KW-1185">Reference proteome</keyword>
<dbReference type="SUPFAM" id="SSF52151">
    <property type="entry name" value="FabD/lysophospholipase-like"/>
    <property type="match status" value="1"/>
</dbReference>
<feature type="short sequence motif" description="GXSXG" evidence="4">
    <location>
        <begin position="46"/>
        <end position="50"/>
    </location>
</feature>